<gene>
    <name evidence="2" type="primary">LOC109482717</name>
</gene>
<dbReference type="Proteomes" id="UP000515135">
    <property type="component" value="Unplaced"/>
</dbReference>
<dbReference type="RefSeq" id="XP_019641095.1">
    <property type="nucleotide sequence ID" value="XM_019785536.1"/>
</dbReference>
<dbReference type="KEGG" id="bbel:109482717"/>
<reference evidence="2" key="1">
    <citation type="submission" date="2025-08" db="UniProtKB">
        <authorList>
            <consortium name="RefSeq"/>
        </authorList>
    </citation>
    <scope>IDENTIFICATION</scope>
    <source>
        <tissue evidence="2">Gonad</tissue>
    </source>
</reference>
<protein>
    <submittedName>
        <fullName evidence="2">Uncharacterized protein LOC109482717</fullName>
    </submittedName>
</protein>
<accession>A0A6P4ZIQ2</accession>
<dbReference type="OrthoDB" id="6359816at2759"/>
<proteinExistence type="predicted"/>
<sequence length="170" mass="19143">MRLHHLPSILPHIRFNLLTSDDTAAILNHPLVREDPGSIQVIRSVVSSTLKKRFGMDTLEMACLLMIGEVLCFNPREGKYTKISLPPPEEGNAFASVAGMTVTSNNDMYILINELHDRQISVLEYNQAWKEWENAGMSPIRHGFGMKNSLLKLKDISTSSPWKLPVSGWK</sequence>
<dbReference type="GeneID" id="109482717"/>
<organism evidence="1 2">
    <name type="scientific">Branchiostoma belcheri</name>
    <name type="common">Amphioxus</name>
    <dbReference type="NCBI Taxonomy" id="7741"/>
    <lineage>
        <taxon>Eukaryota</taxon>
        <taxon>Metazoa</taxon>
        <taxon>Chordata</taxon>
        <taxon>Cephalochordata</taxon>
        <taxon>Leptocardii</taxon>
        <taxon>Amphioxiformes</taxon>
        <taxon>Branchiostomatidae</taxon>
        <taxon>Branchiostoma</taxon>
    </lineage>
</organism>
<keyword evidence="1" id="KW-1185">Reference proteome</keyword>
<evidence type="ECO:0000313" key="1">
    <source>
        <dbReference type="Proteomes" id="UP000515135"/>
    </source>
</evidence>
<dbReference type="AlphaFoldDB" id="A0A6P4ZIQ2"/>
<name>A0A6P4ZIQ2_BRABE</name>
<evidence type="ECO:0000313" key="2">
    <source>
        <dbReference type="RefSeq" id="XP_019641095.1"/>
    </source>
</evidence>